<feature type="chain" id="PRO_5045585386" description="Esterase" evidence="1">
    <location>
        <begin position="26"/>
        <end position="411"/>
    </location>
</feature>
<dbReference type="PANTHER" id="PTHR48098">
    <property type="entry name" value="ENTEROCHELIN ESTERASE-RELATED"/>
    <property type="match status" value="1"/>
</dbReference>
<evidence type="ECO:0000256" key="1">
    <source>
        <dbReference type="SAM" id="SignalP"/>
    </source>
</evidence>
<proteinExistence type="predicted"/>
<dbReference type="InterPro" id="IPR000801">
    <property type="entry name" value="Esterase-like"/>
</dbReference>
<feature type="signal peptide" evidence="1">
    <location>
        <begin position="1"/>
        <end position="25"/>
    </location>
</feature>
<keyword evidence="3" id="KW-1185">Reference proteome</keyword>
<gene>
    <name evidence="2" type="ORF">LVJ94_27705</name>
</gene>
<dbReference type="SUPFAM" id="SSF53474">
    <property type="entry name" value="alpha/beta-Hydrolases"/>
    <property type="match status" value="1"/>
</dbReference>
<sequence>MMRFNRLLPAALFSALVGLVGCSFAADDAYSAGPAQTALGEVAASRATVRVHYPVGARALSLTAEHGPVSAQNVGDDTWEFTFDDVASTLSVKPVLDSVPARGPNYTARAGQTVDIYPHFFDQKGSVSTRWRNFKSNVHPQPFGRGRPIEVYLPPSYKENTTARFPVIYMMDSQIVFGNSILGTALMGDMKVDEQLDAAAEAGTIAEAIVVGILSPVSLNLSDPMEARNLELTPTKAADPTGSVKKSGDGPKFLSMLVDELKPLVDSELRTKPGRETTFIGGASLGGLMSVYAGVTRGDIFGGIVAMSSSAFWDNRIAARMIREAKTGPKQTLRAYADIGGGEVYPDTEIKDMMIVTNKDLFQAYADAGYVEGTNLMTQVTPVIEPGKEHNGKYWAMRVPTAFAFVVGAGR</sequence>
<dbReference type="Gene3D" id="3.40.50.1820">
    <property type="entry name" value="alpha/beta hydrolase"/>
    <property type="match status" value="1"/>
</dbReference>
<dbReference type="InterPro" id="IPR050583">
    <property type="entry name" value="Mycobacterial_A85_antigen"/>
</dbReference>
<evidence type="ECO:0008006" key="4">
    <source>
        <dbReference type="Google" id="ProtNLM"/>
    </source>
</evidence>
<reference evidence="2" key="1">
    <citation type="submission" date="2021-12" db="EMBL/GenBank/DDBJ databases">
        <title>Discovery of the Pendulisporaceae a myxobacterial family with distinct sporulation behavior and unique specialized metabolism.</title>
        <authorList>
            <person name="Garcia R."/>
            <person name="Popoff A."/>
            <person name="Bader C.D."/>
            <person name="Loehr J."/>
            <person name="Walesch S."/>
            <person name="Walt C."/>
            <person name="Boldt J."/>
            <person name="Bunk B."/>
            <person name="Haeckl F.J.F.P.J."/>
            <person name="Gunesch A.P."/>
            <person name="Birkelbach J."/>
            <person name="Nuebel U."/>
            <person name="Pietschmann T."/>
            <person name="Bach T."/>
            <person name="Mueller R."/>
        </authorList>
    </citation>
    <scope>NUCLEOTIDE SEQUENCE</scope>
    <source>
        <strain evidence="2">MSr11367</strain>
    </source>
</reference>
<name>A0ABZ2KPV7_9BACT</name>
<dbReference type="EMBL" id="CP089983">
    <property type="protein sequence ID" value="WXB00698.1"/>
    <property type="molecule type" value="Genomic_DNA"/>
</dbReference>
<keyword evidence="1" id="KW-0732">Signal</keyword>
<accession>A0ABZ2KPV7</accession>
<dbReference type="InterPro" id="IPR029058">
    <property type="entry name" value="AB_hydrolase_fold"/>
</dbReference>
<protein>
    <recommendedName>
        <fullName evidence="4">Esterase</fullName>
    </recommendedName>
</protein>
<dbReference type="Proteomes" id="UP001374803">
    <property type="component" value="Chromosome"/>
</dbReference>
<dbReference type="PROSITE" id="PS51257">
    <property type="entry name" value="PROKAR_LIPOPROTEIN"/>
    <property type="match status" value="1"/>
</dbReference>
<dbReference type="PANTHER" id="PTHR48098:SF6">
    <property type="entry name" value="FERRI-BACILLIBACTIN ESTERASE BESA"/>
    <property type="match status" value="1"/>
</dbReference>
<evidence type="ECO:0000313" key="2">
    <source>
        <dbReference type="EMBL" id="WXB00698.1"/>
    </source>
</evidence>
<dbReference type="RefSeq" id="WP_394830299.1">
    <property type="nucleotide sequence ID" value="NZ_CP089929.1"/>
</dbReference>
<evidence type="ECO:0000313" key="3">
    <source>
        <dbReference type="Proteomes" id="UP001374803"/>
    </source>
</evidence>
<organism evidence="2 3">
    <name type="scientific">Pendulispora rubella</name>
    <dbReference type="NCBI Taxonomy" id="2741070"/>
    <lineage>
        <taxon>Bacteria</taxon>
        <taxon>Pseudomonadati</taxon>
        <taxon>Myxococcota</taxon>
        <taxon>Myxococcia</taxon>
        <taxon>Myxococcales</taxon>
        <taxon>Sorangiineae</taxon>
        <taxon>Pendulisporaceae</taxon>
        <taxon>Pendulispora</taxon>
    </lineage>
</organism>
<dbReference type="Pfam" id="PF00756">
    <property type="entry name" value="Esterase"/>
    <property type="match status" value="1"/>
</dbReference>